<evidence type="ECO:0000256" key="2">
    <source>
        <dbReference type="ARBA" id="ARBA00023125"/>
    </source>
</evidence>
<keyword evidence="2 4" id="KW-0238">DNA-binding</keyword>
<evidence type="ECO:0000256" key="4">
    <source>
        <dbReference type="PROSITE-ProRule" id="PRU00335"/>
    </source>
</evidence>
<dbReference type="Pfam" id="PF00440">
    <property type="entry name" value="TetR_N"/>
    <property type="match status" value="1"/>
</dbReference>
<name>A0A5N0DX70_9NOCA</name>
<dbReference type="GO" id="GO:0000976">
    <property type="term" value="F:transcription cis-regulatory region binding"/>
    <property type="evidence" value="ECO:0007669"/>
    <property type="project" value="TreeGrafter"/>
</dbReference>
<gene>
    <name evidence="6" type="ORF">F3087_40715</name>
</gene>
<dbReference type="SUPFAM" id="SSF46689">
    <property type="entry name" value="Homeodomain-like"/>
    <property type="match status" value="1"/>
</dbReference>
<comment type="caution">
    <text evidence="6">The sequence shown here is derived from an EMBL/GenBank/DDBJ whole genome shotgun (WGS) entry which is preliminary data.</text>
</comment>
<dbReference type="InterPro" id="IPR001647">
    <property type="entry name" value="HTH_TetR"/>
</dbReference>
<evidence type="ECO:0000256" key="3">
    <source>
        <dbReference type="ARBA" id="ARBA00023163"/>
    </source>
</evidence>
<reference evidence="6 7" key="1">
    <citation type="submission" date="2019-09" db="EMBL/GenBank/DDBJ databases">
        <authorList>
            <person name="Wang X."/>
        </authorList>
    </citation>
    <scope>NUCLEOTIDE SEQUENCE [LARGE SCALE GENOMIC DNA]</scope>
    <source>
        <strain evidence="6 7">CICC 11023</strain>
    </source>
</reference>
<feature type="DNA-binding region" description="H-T-H motif" evidence="4">
    <location>
        <begin position="33"/>
        <end position="52"/>
    </location>
</feature>
<dbReference type="InterPro" id="IPR050109">
    <property type="entry name" value="HTH-type_TetR-like_transc_reg"/>
</dbReference>
<evidence type="ECO:0000313" key="6">
    <source>
        <dbReference type="EMBL" id="KAA8880659.1"/>
    </source>
</evidence>
<feature type="domain" description="HTH tetR-type" evidence="5">
    <location>
        <begin position="10"/>
        <end position="70"/>
    </location>
</feature>
<dbReference type="OrthoDB" id="9796019at2"/>
<proteinExistence type="predicted"/>
<sequence>MRAGVVGRGRKVRVAVLAATLAELGEKGFAALTIENVARRAGVHKTTVYRRWKDPQNLIIDALTDHVASNIAIPDTGDVASDLRQLARHVVRLQNSPVDRAVTAALHSDAARLPEIAAIRSHFFGDRFRRAEPIVSRAVERGELPVGTDPTSTIKALIAPIYLRILVTAEPIDDAAADQAARIALAAARAGVFAPDGPQSFTR</sequence>
<dbReference type="Pfam" id="PF16859">
    <property type="entry name" value="TetR_C_11"/>
    <property type="match status" value="1"/>
</dbReference>
<organism evidence="6 7">
    <name type="scientific">Nocardia colli</name>
    <dbReference type="NCBI Taxonomy" id="2545717"/>
    <lineage>
        <taxon>Bacteria</taxon>
        <taxon>Bacillati</taxon>
        <taxon>Actinomycetota</taxon>
        <taxon>Actinomycetes</taxon>
        <taxon>Mycobacteriales</taxon>
        <taxon>Nocardiaceae</taxon>
        <taxon>Nocardia</taxon>
    </lineage>
</organism>
<keyword evidence="1" id="KW-0805">Transcription regulation</keyword>
<dbReference type="InterPro" id="IPR036271">
    <property type="entry name" value="Tet_transcr_reg_TetR-rel_C_sf"/>
</dbReference>
<keyword evidence="3" id="KW-0804">Transcription</keyword>
<keyword evidence="7" id="KW-1185">Reference proteome</keyword>
<dbReference type="PROSITE" id="PS50977">
    <property type="entry name" value="HTH_TETR_2"/>
    <property type="match status" value="1"/>
</dbReference>
<dbReference type="EMBL" id="VXLC01000032">
    <property type="protein sequence ID" value="KAA8880659.1"/>
    <property type="molecule type" value="Genomic_DNA"/>
</dbReference>
<dbReference type="InterPro" id="IPR011075">
    <property type="entry name" value="TetR_C"/>
</dbReference>
<dbReference type="PANTHER" id="PTHR30055:SF148">
    <property type="entry name" value="TETR-FAMILY TRANSCRIPTIONAL REGULATOR"/>
    <property type="match status" value="1"/>
</dbReference>
<dbReference type="SUPFAM" id="SSF48498">
    <property type="entry name" value="Tetracyclin repressor-like, C-terminal domain"/>
    <property type="match status" value="1"/>
</dbReference>
<dbReference type="PANTHER" id="PTHR30055">
    <property type="entry name" value="HTH-TYPE TRANSCRIPTIONAL REGULATOR RUTR"/>
    <property type="match status" value="1"/>
</dbReference>
<protein>
    <submittedName>
        <fullName evidence="6">TetR/AcrR family transcriptional regulator</fullName>
    </submittedName>
</protein>
<dbReference type="AlphaFoldDB" id="A0A5N0DX70"/>
<evidence type="ECO:0000259" key="5">
    <source>
        <dbReference type="PROSITE" id="PS50977"/>
    </source>
</evidence>
<dbReference type="Gene3D" id="1.10.10.60">
    <property type="entry name" value="Homeodomain-like"/>
    <property type="match status" value="1"/>
</dbReference>
<dbReference type="InterPro" id="IPR009057">
    <property type="entry name" value="Homeodomain-like_sf"/>
</dbReference>
<evidence type="ECO:0000256" key="1">
    <source>
        <dbReference type="ARBA" id="ARBA00023015"/>
    </source>
</evidence>
<accession>A0A5N0DX70</accession>
<dbReference type="Proteomes" id="UP000323876">
    <property type="component" value="Unassembled WGS sequence"/>
</dbReference>
<dbReference type="GO" id="GO:0003700">
    <property type="term" value="F:DNA-binding transcription factor activity"/>
    <property type="evidence" value="ECO:0007669"/>
    <property type="project" value="TreeGrafter"/>
</dbReference>
<evidence type="ECO:0000313" key="7">
    <source>
        <dbReference type="Proteomes" id="UP000323876"/>
    </source>
</evidence>
<dbReference type="Gene3D" id="1.10.357.10">
    <property type="entry name" value="Tetracycline Repressor, domain 2"/>
    <property type="match status" value="1"/>
</dbReference>